<feature type="transmembrane region" description="Helical" evidence="6">
    <location>
        <begin position="18"/>
        <end position="36"/>
    </location>
</feature>
<keyword evidence="5 6" id="KW-0472">Membrane</keyword>
<evidence type="ECO:0000256" key="1">
    <source>
        <dbReference type="ARBA" id="ARBA00004141"/>
    </source>
</evidence>
<dbReference type="InterPro" id="IPR012506">
    <property type="entry name" value="TMEM86B-like"/>
</dbReference>
<dbReference type="GO" id="GO:0016787">
    <property type="term" value="F:hydrolase activity"/>
    <property type="evidence" value="ECO:0007669"/>
    <property type="project" value="TreeGrafter"/>
</dbReference>
<name>A0A328TWR8_9BACL</name>
<feature type="transmembrane region" description="Helical" evidence="6">
    <location>
        <begin position="147"/>
        <end position="168"/>
    </location>
</feature>
<proteinExistence type="inferred from homology"/>
<dbReference type="AlphaFoldDB" id="A0A328TWR8"/>
<keyword evidence="4 6" id="KW-1133">Transmembrane helix</keyword>
<evidence type="ECO:0000256" key="3">
    <source>
        <dbReference type="ARBA" id="ARBA00022692"/>
    </source>
</evidence>
<evidence type="ECO:0000313" key="8">
    <source>
        <dbReference type="Proteomes" id="UP000249260"/>
    </source>
</evidence>
<protein>
    <submittedName>
        <fullName evidence="7">Lysoplasmalogenase</fullName>
    </submittedName>
</protein>
<comment type="caution">
    <text evidence="7">The sequence shown here is derived from an EMBL/GenBank/DDBJ whole genome shotgun (WGS) entry which is preliminary data.</text>
</comment>
<dbReference type="EMBL" id="QLUW01000007">
    <property type="protein sequence ID" value="RAP73501.1"/>
    <property type="molecule type" value="Genomic_DNA"/>
</dbReference>
<dbReference type="GO" id="GO:0016020">
    <property type="term" value="C:membrane"/>
    <property type="evidence" value="ECO:0007669"/>
    <property type="project" value="UniProtKB-SubCell"/>
</dbReference>
<dbReference type="Proteomes" id="UP000249260">
    <property type="component" value="Unassembled WGS sequence"/>
</dbReference>
<dbReference type="PANTHER" id="PTHR31885:SF6">
    <property type="entry name" value="GH04784P"/>
    <property type="match status" value="1"/>
</dbReference>
<dbReference type="Pfam" id="PF07947">
    <property type="entry name" value="YhhN"/>
    <property type="match status" value="1"/>
</dbReference>
<dbReference type="OrthoDB" id="5592477at2"/>
<evidence type="ECO:0000256" key="2">
    <source>
        <dbReference type="ARBA" id="ARBA00007375"/>
    </source>
</evidence>
<sequence>MSILYIFIVPSEPEGLKLVFKLIPMALILAYAILVCPPSRQPKHWLLLLGLLFSMCGDGLMKWFVAGLTAFLIGHLFYTASFLRRFRFSWLRAAALIPIALYAGLMGQRLVHALQDSGQSELIAPVLIYIAVISLMAWTAIMTGNLYAIIGSLLFLASDSILSWNMFVSDIPRSGIWIMTTYYTAQFFIASSLREPLIHAKHIHTRHAWH</sequence>
<gene>
    <name evidence="7" type="ORF">DL346_27110</name>
</gene>
<keyword evidence="8" id="KW-1185">Reference proteome</keyword>
<keyword evidence="3 6" id="KW-0812">Transmembrane</keyword>
<evidence type="ECO:0000256" key="5">
    <source>
        <dbReference type="ARBA" id="ARBA00023136"/>
    </source>
</evidence>
<accession>A0A328TWR8</accession>
<dbReference type="PANTHER" id="PTHR31885">
    <property type="entry name" value="GH04784P"/>
    <property type="match status" value="1"/>
</dbReference>
<comment type="subcellular location">
    <subcellularLocation>
        <location evidence="1">Membrane</location>
        <topology evidence="1">Multi-pass membrane protein</topology>
    </subcellularLocation>
</comment>
<evidence type="ECO:0000313" key="7">
    <source>
        <dbReference type="EMBL" id="RAP73501.1"/>
    </source>
</evidence>
<feature type="transmembrane region" description="Helical" evidence="6">
    <location>
        <begin position="90"/>
        <end position="110"/>
    </location>
</feature>
<evidence type="ECO:0000256" key="6">
    <source>
        <dbReference type="SAM" id="Phobius"/>
    </source>
</evidence>
<feature type="transmembrane region" description="Helical" evidence="6">
    <location>
        <begin position="122"/>
        <end position="141"/>
    </location>
</feature>
<organism evidence="7 8">
    <name type="scientific">Paenibacillus montanisoli</name>
    <dbReference type="NCBI Taxonomy" id="2081970"/>
    <lineage>
        <taxon>Bacteria</taxon>
        <taxon>Bacillati</taxon>
        <taxon>Bacillota</taxon>
        <taxon>Bacilli</taxon>
        <taxon>Bacillales</taxon>
        <taxon>Paenibacillaceae</taxon>
        <taxon>Paenibacillus</taxon>
    </lineage>
</organism>
<evidence type="ECO:0000256" key="4">
    <source>
        <dbReference type="ARBA" id="ARBA00022989"/>
    </source>
</evidence>
<comment type="similarity">
    <text evidence="2">Belongs to the TMEM86 family.</text>
</comment>
<reference evidence="7 8" key="1">
    <citation type="submission" date="2018-06" db="EMBL/GenBank/DDBJ databases">
        <title>Paenibacillus montanisoli sp. nov., isolated from mountain area soil.</title>
        <authorList>
            <person name="Wu M."/>
        </authorList>
    </citation>
    <scope>NUCLEOTIDE SEQUENCE [LARGE SCALE GENOMIC DNA]</scope>
    <source>
        <strain evidence="7 8">RA17</strain>
    </source>
</reference>
<feature type="transmembrane region" description="Helical" evidence="6">
    <location>
        <begin position="45"/>
        <end position="78"/>
    </location>
</feature>